<evidence type="ECO:0000256" key="2">
    <source>
        <dbReference type="ARBA" id="ARBA00022801"/>
    </source>
</evidence>
<dbReference type="GO" id="GO:0016020">
    <property type="term" value="C:membrane"/>
    <property type="evidence" value="ECO:0007669"/>
    <property type="project" value="InterPro"/>
</dbReference>
<dbReference type="AlphaFoldDB" id="A0A383DJD3"/>
<feature type="non-terminal residue" evidence="5">
    <location>
        <position position="143"/>
    </location>
</feature>
<protein>
    <recommendedName>
        <fullName evidence="4">Peptidase M41 FtsH extracellular domain-containing protein</fullName>
    </recommendedName>
</protein>
<keyword evidence="3" id="KW-0812">Transmembrane</keyword>
<dbReference type="GO" id="GO:0004176">
    <property type="term" value="F:ATP-dependent peptidase activity"/>
    <property type="evidence" value="ECO:0007669"/>
    <property type="project" value="InterPro"/>
</dbReference>
<feature type="transmembrane region" description="Helical" evidence="3">
    <location>
        <begin position="120"/>
        <end position="140"/>
    </location>
</feature>
<dbReference type="EMBL" id="UINC01217706">
    <property type="protein sequence ID" value="SVE44424.1"/>
    <property type="molecule type" value="Genomic_DNA"/>
</dbReference>
<organism evidence="5">
    <name type="scientific">marine metagenome</name>
    <dbReference type="NCBI Taxonomy" id="408172"/>
    <lineage>
        <taxon>unclassified sequences</taxon>
        <taxon>metagenomes</taxon>
        <taxon>ecological metagenomes</taxon>
    </lineage>
</organism>
<keyword evidence="3" id="KW-0472">Membrane</keyword>
<keyword evidence="1" id="KW-0645">Protease</keyword>
<evidence type="ECO:0000256" key="1">
    <source>
        <dbReference type="ARBA" id="ARBA00022670"/>
    </source>
</evidence>
<dbReference type="GO" id="GO:0006508">
    <property type="term" value="P:proteolysis"/>
    <property type="evidence" value="ECO:0007669"/>
    <property type="project" value="UniProtKB-KW"/>
</dbReference>
<name>A0A383DJD3_9ZZZZ</name>
<accession>A0A383DJD3</accession>
<dbReference type="GO" id="GO:0008270">
    <property type="term" value="F:zinc ion binding"/>
    <property type="evidence" value="ECO:0007669"/>
    <property type="project" value="InterPro"/>
</dbReference>
<sequence length="143" mass="16205">MASEAQEPEPQPNERRRREGWPRWSVWVLLALVLASVVIPGLINRDNSTEIDYSDFIDQVADGRINSIVVTNETGAIAAEAIDGTTYSSKGPVELPELDLKLLRDRNIDVEFRTESSNPFLSALPILLPFVLIIGLFWWMQRR</sequence>
<feature type="domain" description="Peptidase M41 FtsH extracellular" evidence="4">
    <location>
        <begin position="25"/>
        <end position="91"/>
    </location>
</feature>
<dbReference type="GO" id="GO:0005524">
    <property type="term" value="F:ATP binding"/>
    <property type="evidence" value="ECO:0007669"/>
    <property type="project" value="InterPro"/>
</dbReference>
<reference evidence="5" key="1">
    <citation type="submission" date="2018-05" db="EMBL/GenBank/DDBJ databases">
        <authorList>
            <person name="Lanie J.A."/>
            <person name="Ng W.-L."/>
            <person name="Kazmierczak K.M."/>
            <person name="Andrzejewski T.M."/>
            <person name="Davidsen T.M."/>
            <person name="Wayne K.J."/>
            <person name="Tettelin H."/>
            <person name="Glass J.I."/>
            <person name="Rusch D."/>
            <person name="Podicherti R."/>
            <person name="Tsui H.-C.T."/>
            <person name="Winkler M.E."/>
        </authorList>
    </citation>
    <scope>NUCLEOTIDE SEQUENCE</scope>
</reference>
<keyword evidence="3" id="KW-1133">Transmembrane helix</keyword>
<dbReference type="InterPro" id="IPR011546">
    <property type="entry name" value="Pept_M41_FtsH_extracell"/>
</dbReference>
<proteinExistence type="predicted"/>
<feature type="transmembrane region" description="Helical" evidence="3">
    <location>
        <begin position="24"/>
        <end position="43"/>
    </location>
</feature>
<dbReference type="GO" id="GO:0004222">
    <property type="term" value="F:metalloendopeptidase activity"/>
    <property type="evidence" value="ECO:0007669"/>
    <property type="project" value="InterPro"/>
</dbReference>
<dbReference type="Gene3D" id="3.30.720.210">
    <property type="match status" value="1"/>
</dbReference>
<evidence type="ECO:0000256" key="3">
    <source>
        <dbReference type="SAM" id="Phobius"/>
    </source>
</evidence>
<evidence type="ECO:0000259" key="4">
    <source>
        <dbReference type="Pfam" id="PF06480"/>
    </source>
</evidence>
<dbReference type="Pfam" id="PF06480">
    <property type="entry name" value="FtsH_ext"/>
    <property type="match status" value="1"/>
</dbReference>
<evidence type="ECO:0000313" key="5">
    <source>
        <dbReference type="EMBL" id="SVE44424.1"/>
    </source>
</evidence>
<gene>
    <name evidence="5" type="ORF">METZ01_LOCUS497278</name>
</gene>
<keyword evidence="2" id="KW-0378">Hydrolase</keyword>